<reference evidence="3" key="1">
    <citation type="submission" date="2019-08" db="EMBL/GenBank/DDBJ databases">
        <title>The improved chromosome-level genome for the pearl oyster Pinctada fucata martensii using PacBio sequencing and Hi-C.</title>
        <authorList>
            <person name="Zheng Z."/>
        </authorList>
    </citation>
    <scope>NUCLEOTIDE SEQUENCE</scope>
    <source>
        <strain evidence="3">ZZ-2019</strain>
        <tissue evidence="3">Adductor muscle</tissue>
    </source>
</reference>
<feature type="signal peptide" evidence="2">
    <location>
        <begin position="1"/>
        <end position="23"/>
    </location>
</feature>
<evidence type="ECO:0000256" key="2">
    <source>
        <dbReference type="SAM" id="SignalP"/>
    </source>
</evidence>
<dbReference type="AlphaFoldDB" id="A0AA88YVD0"/>
<protein>
    <submittedName>
        <fullName evidence="3">Uncharacterized protein</fullName>
    </submittedName>
</protein>
<comment type="caution">
    <text evidence="3">The sequence shown here is derived from an EMBL/GenBank/DDBJ whole genome shotgun (WGS) entry which is preliminary data.</text>
</comment>
<keyword evidence="1" id="KW-0812">Transmembrane</keyword>
<feature type="transmembrane region" description="Helical" evidence="1">
    <location>
        <begin position="33"/>
        <end position="51"/>
    </location>
</feature>
<keyword evidence="1" id="KW-1133">Transmembrane helix</keyword>
<accession>A0AA88YVD0</accession>
<name>A0AA88YVD0_PINIB</name>
<dbReference type="EMBL" id="VSWD01000001">
    <property type="protein sequence ID" value="KAK3108771.1"/>
    <property type="molecule type" value="Genomic_DNA"/>
</dbReference>
<evidence type="ECO:0000313" key="3">
    <source>
        <dbReference type="EMBL" id="KAK3108771.1"/>
    </source>
</evidence>
<evidence type="ECO:0000256" key="1">
    <source>
        <dbReference type="SAM" id="Phobius"/>
    </source>
</evidence>
<proteinExistence type="predicted"/>
<dbReference type="Proteomes" id="UP001186944">
    <property type="component" value="Unassembled WGS sequence"/>
</dbReference>
<keyword evidence="4" id="KW-1185">Reference proteome</keyword>
<keyword evidence="1" id="KW-0472">Membrane</keyword>
<gene>
    <name evidence="3" type="ORF">FSP39_015300</name>
</gene>
<evidence type="ECO:0000313" key="4">
    <source>
        <dbReference type="Proteomes" id="UP001186944"/>
    </source>
</evidence>
<organism evidence="3 4">
    <name type="scientific">Pinctada imbricata</name>
    <name type="common">Atlantic pearl-oyster</name>
    <name type="synonym">Pinctada martensii</name>
    <dbReference type="NCBI Taxonomy" id="66713"/>
    <lineage>
        <taxon>Eukaryota</taxon>
        <taxon>Metazoa</taxon>
        <taxon>Spiralia</taxon>
        <taxon>Lophotrochozoa</taxon>
        <taxon>Mollusca</taxon>
        <taxon>Bivalvia</taxon>
        <taxon>Autobranchia</taxon>
        <taxon>Pteriomorphia</taxon>
        <taxon>Pterioida</taxon>
        <taxon>Pterioidea</taxon>
        <taxon>Pteriidae</taxon>
        <taxon>Pinctada</taxon>
    </lineage>
</organism>
<feature type="chain" id="PRO_5041738562" evidence="2">
    <location>
        <begin position="24"/>
        <end position="77"/>
    </location>
</feature>
<keyword evidence="2" id="KW-0732">Signal</keyword>
<sequence>MVVSSRLLLALFVLGSLFGTSSAQILGGAGGLGLSGLILPILFSFLFLFIYQELENDEDDDGIVINLMAEATSSASG</sequence>